<dbReference type="PANTHER" id="PTHR43653:SF1">
    <property type="entry name" value="CYTOCHROME C-TYPE BIOGENESIS PROTEIN CCMF"/>
    <property type="match status" value="1"/>
</dbReference>
<dbReference type="GO" id="GO:0020037">
    <property type="term" value="F:heme binding"/>
    <property type="evidence" value="ECO:0007669"/>
    <property type="project" value="InterPro"/>
</dbReference>
<feature type="transmembrane region" description="Helical" evidence="4">
    <location>
        <begin position="100"/>
        <end position="119"/>
    </location>
</feature>
<dbReference type="InterPro" id="IPR003567">
    <property type="entry name" value="Cyt_c_biogenesis"/>
</dbReference>
<dbReference type="STRING" id="7395.A0A1A9VJP5"/>
<feature type="transmembrane region" description="Helical" evidence="4">
    <location>
        <begin position="220"/>
        <end position="241"/>
    </location>
</feature>
<dbReference type="InterPro" id="IPR032523">
    <property type="entry name" value="CcmF_C"/>
</dbReference>
<organism evidence="7 8">
    <name type="scientific">Glossina austeni</name>
    <name type="common">Savannah tsetse fly</name>
    <dbReference type="NCBI Taxonomy" id="7395"/>
    <lineage>
        <taxon>Eukaryota</taxon>
        <taxon>Metazoa</taxon>
        <taxon>Ecdysozoa</taxon>
        <taxon>Arthropoda</taxon>
        <taxon>Hexapoda</taxon>
        <taxon>Insecta</taxon>
        <taxon>Pterygota</taxon>
        <taxon>Neoptera</taxon>
        <taxon>Endopterygota</taxon>
        <taxon>Diptera</taxon>
        <taxon>Brachycera</taxon>
        <taxon>Muscomorpha</taxon>
        <taxon>Hippoboscoidea</taxon>
        <taxon>Glossinidae</taxon>
        <taxon>Glossina</taxon>
    </lineage>
</organism>
<evidence type="ECO:0000313" key="7">
    <source>
        <dbReference type="EnsemblMetazoa" id="GAUT039475-PA"/>
    </source>
</evidence>
<dbReference type="AlphaFoldDB" id="A0A1A9VJP5"/>
<accession>A0A1A9VJP5</accession>
<keyword evidence="4" id="KW-0812">Transmembrane</keyword>
<dbReference type="InterPro" id="IPR002541">
    <property type="entry name" value="Cyt_c_assembly"/>
</dbReference>
<dbReference type="VEuPathDB" id="VectorBase:GAUT039475"/>
<feature type="transmembrane region" description="Helical" evidence="4">
    <location>
        <begin position="779"/>
        <end position="798"/>
    </location>
</feature>
<evidence type="ECO:0000256" key="3">
    <source>
        <dbReference type="SAM" id="MobiDB-lite"/>
    </source>
</evidence>
<feature type="transmembrane region" description="Helical" evidence="4">
    <location>
        <begin position="357"/>
        <end position="379"/>
    </location>
</feature>
<evidence type="ECO:0000256" key="2">
    <source>
        <dbReference type="ARBA" id="ARBA00022748"/>
    </source>
</evidence>
<feature type="transmembrane region" description="Helical" evidence="4">
    <location>
        <begin position="26"/>
        <end position="48"/>
    </location>
</feature>
<evidence type="ECO:0000313" key="8">
    <source>
        <dbReference type="Proteomes" id="UP000078200"/>
    </source>
</evidence>
<dbReference type="Proteomes" id="UP000078200">
    <property type="component" value="Unassembled WGS sequence"/>
</dbReference>
<evidence type="ECO:0000256" key="4">
    <source>
        <dbReference type="SAM" id="Phobius"/>
    </source>
</evidence>
<feature type="transmembrane region" description="Helical" evidence="4">
    <location>
        <begin position="161"/>
        <end position="183"/>
    </location>
</feature>
<dbReference type="GO" id="GO:0017004">
    <property type="term" value="P:cytochrome complex assembly"/>
    <property type="evidence" value="ECO:0007669"/>
    <property type="project" value="UniProtKB-KW"/>
</dbReference>
<evidence type="ECO:0000256" key="1">
    <source>
        <dbReference type="ARBA" id="ARBA00009186"/>
    </source>
</evidence>
<proteinExistence type="inferred from homology"/>
<reference evidence="7" key="1">
    <citation type="submission" date="2020-05" db="UniProtKB">
        <authorList>
            <consortium name="EnsemblMetazoa"/>
        </authorList>
    </citation>
    <scope>IDENTIFICATION</scope>
    <source>
        <strain evidence="7">TTRI</strain>
    </source>
</reference>
<sequence>MPGIETDGLGFNPILQDIGLAIHPPILYLGYLGFSVPFSLSIAGLIANTEGNVWAKIVRPWVLISWSLLTLGISLGSWWAYRELGWGGFWFWDPVENVSLMPWLIAVVLTHLLLVVRNFNILRNFAILLTLTTFILSVTGTFLVRSGILTSVHTFADDSRYGLYILALLGVITVSSLVIFVVFTRKNHTSFQYSTLESEKKSATQVTEGRRFFSRLTMMLMNNLLFITAFFIVFVGTLYPTMLEYLTGELISVGAPYYNSLLNPIALTILVLTIIGQYCRWQGNSLLPIFHEYRFSFCSAAAILPFIFHMELIIVLSITISIALLIFVLEAYSKRIRLFKVAFGESILLARRVSKSYYAMMLAHAGVAILVLGIAYSVGWQEKKENYLKIGDSITVNKFKVTLQNIELIKEKNFHAVRGTMDIRNLLNNKILGEVTPEYRFYLAEGQKNVESSIYHNLLSDIYVVIGEIDKNEKNIQKLASKIEEGKGIARKFRNGIFKKSSYNASTILLTKIIYKYQGREETLSLLHYAISHKNNQAVKDLLEEAKKQKLLKEVLNEEMTTKHSDGREETHTILTDAISRRDNDIMRVVLKISEENGILKDILRKRIIIKHSNGKETTYTPFTYAEACENSEAVRELGNLLNKRATQQSTVVTAKTTTARSEKVLQDNIVVPVDAYENSNESSLEESIEHKPCENSNAIAIKDIAASIEKLDNTGICENSATNILTEIAAQPTLSTADSTDKANTLSSTEMKSCFDNGSSKENTADKKEKPSMQQRRVILAGSVGAALLVSSVVAYILKMYAIAVIVGIVGLACISFALYDALKPSTQLEKVENVEQLDVKSLPSL</sequence>
<comment type="similarity">
    <text evidence="1">Belongs to the CcmF/CycK/Ccl1/NrfE/CcsA family.</text>
</comment>
<feature type="transmembrane region" description="Helical" evidence="4">
    <location>
        <begin position="60"/>
        <end position="80"/>
    </location>
</feature>
<feature type="transmembrane region" description="Helical" evidence="4">
    <location>
        <begin position="804"/>
        <end position="824"/>
    </location>
</feature>
<feature type="domain" description="Cytochrome c assembly protein" evidence="5">
    <location>
        <begin position="9"/>
        <end position="146"/>
    </location>
</feature>
<dbReference type="EnsemblMetazoa" id="GAUT039475-RA">
    <property type="protein sequence ID" value="GAUT039475-PA"/>
    <property type="gene ID" value="GAUT039475"/>
</dbReference>
<name>A0A1A9VJP5_GLOAU</name>
<evidence type="ECO:0000259" key="5">
    <source>
        <dbReference type="Pfam" id="PF01578"/>
    </source>
</evidence>
<dbReference type="GO" id="GO:0016020">
    <property type="term" value="C:membrane"/>
    <property type="evidence" value="ECO:0007669"/>
    <property type="project" value="InterPro"/>
</dbReference>
<dbReference type="Pfam" id="PF01578">
    <property type="entry name" value="Cytochrom_C_asm"/>
    <property type="match status" value="1"/>
</dbReference>
<feature type="transmembrane region" description="Helical" evidence="4">
    <location>
        <begin position="300"/>
        <end position="329"/>
    </location>
</feature>
<dbReference type="PANTHER" id="PTHR43653">
    <property type="entry name" value="CYTOCHROME C ASSEMBLY PROTEIN-RELATED"/>
    <property type="match status" value="1"/>
</dbReference>
<keyword evidence="2" id="KW-0201">Cytochrome c-type biogenesis</keyword>
<dbReference type="PRINTS" id="PR01410">
    <property type="entry name" value="CCBIOGENESIS"/>
</dbReference>
<feature type="compositionally biased region" description="Polar residues" evidence="3">
    <location>
        <begin position="749"/>
        <end position="763"/>
    </location>
</feature>
<protein>
    <recommendedName>
        <fullName evidence="9">Cytochrome c assembly protein domain-containing protein</fullName>
    </recommendedName>
</protein>
<keyword evidence="4" id="KW-1133">Transmembrane helix</keyword>
<dbReference type="Pfam" id="PF16327">
    <property type="entry name" value="CcmF_C"/>
    <property type="match status" value="1"/>
</dbReference>
<feature type="transmembrane region" description="Helical" evidence="4">
    <location>
        <begin position="126"/>
        <end position="149"/>
    </location>
</feature>
<evidence type="ECO:0008006" key="9">
    <source>
        <dbReference type="Google" id="ProtNLM"/>
    </source>
</evidence>
<feature type="domain" description="Cytochrome c-type biogenesis protein CcmF C-terminal" evidence="6">
    <location>
        <begin position="205"/>
        <end position="473"/>
    </location>
</feature>
<evidence type="ECO:0000259" key="6">
    <source>
        <dbReference type="Pfam" id="PF16327"/>
    </source>
</evidence>
<keyword evidence="8" id="KW-1185">Reference proteome</keyword>
<feature type="transmembrane region" description="Helical" evidence="4">
    <location>
        <begin position="261"/>
        <end position="279"/>
    </location>
</feature>
<feature type="region of interest" description="Disordered" evidence="3">
    <location>
        <begin position="749"/>
        <end position="773"/>
    </location>
</feature>
<dbReference type="GO" id="GO:0015232">
    <property type="term" value="F:heme transmembrane transporter activity"/>
    <property type="evidence" value="ECO:0007669"/>
    <property type="project" value="InterPro"/>
</dbReference>
<keyword evidence="4" id="KW-0472">Membrane</keyword>